<evidence type="ECO:0000313" key="1">
    <source>
        <dbReference type="EMBL" id="AWR95919.1"/>
    </source>
</evidence>
<reference evidence="1 2" key="1">
    <citation type="submission" date="2018-05" db="EMBL/GenBank/DDBJ databases">
        <title>Complete Genome Sequences of Extremely Thermoacidophilic, Metal-Mobilizing Type-Strain Members of the Archaeal Family Sulfolobaceae: Acidianus brierleyi DSM-1651T, Acidianus sulfidivorans DSM-18786T, Metallosphaera hakonensis DSM-7519T, and Metallosphaera prunae DSM-10039T.</title>
        <authorList>
            <person name="Counts J.A."/>
            <person name="Kelly R.M."/>
        </authorList>
    </citation>
    <scope>NUCLEOTIDE SEQUENCE [LARGE SCALE GENOMIC DNA]</scope>
    <source>
        <strain evidence="1 2">DSM 1651</strain>
    </source>
</reference>
<keyword evidence="2" id="KW-1185">Reference proteome</keyword>
<proteinExistence type="predicted"/>
<dbReference type="OrthoDB" id="372183at2157"/>
<dbReference type="EMBL" id="CP029289">
    <property type="protein sequence ID" value="AWR95919.1"/>
    <property type="molecule type" value="Genomic_DNA"/>
</dbReference>
<gene>
    <name evidence="1" type="ORF">DFR85_05755</name>
</gene>
<evidence type="ECO:0000313" key="2">
    <source>
        <dbReference type="Proteomes" id="UP000248044"/>
    </source>
</evidence>
<organism evidence="1 2">
    <name type="scientific">Acidianus brierleyi</name>
    <dbReference type="NCBI Taxonomy" id="41673"/>
    <lineage>
        <taxon>Archaea</taxon>
        <taxon>Thermoproteota</taxon>
        <taxon>Thermoprotei</taxon>
        <taxon>Sulfolobales</taxon>
        <taxon>Sulfolobaceae</taxon>
        <taxon>Acidianus</taxon>
    </lineage>
</organism>
<dbReference type="AlphaFoldDB" id="A0A2U9IIQ8"/>
<dbReference type="KEGG" id="abri:DFR85_05755"/>
<protein>
    <recommendedName>
        <fullName evidence="3">DUF4209 domain-containing protein</fullName>
    </recommendedName>
</protein>
<name>A0A2U9IIQ8_9CREN</name>
<evidence type="ECO:0008006" key="3">
    <source>
        <dbReference type="Google" id="ProtNLM"/>
    </source>
</evidence>
<accession>A0A2U9IIQ8</accession>
<dbReference type="Proteomes" id="UP000248044">
    <property type="component" value="Chromosome"/>
</dbReference>
<sequence>MKEIKGFFQYYKKGDDDILEEALSNVSYEKGKVKIRDEEIKVEKKKDSLGVFLANIPYAILGEGELHWDLPEKVTKVQGDALKLVEIGGLNEVATLETYLIMEMALRSLYTQWIGEVAVIKYKQKKVKVKNTDYRKLKLYLLKKGWSKYKVKINNEAFPYSQGSLLAWAESFMDEKTSLAFRLSINVRNLLAHGEVEWNLYPTRSSIESASFASWLLFQRLQKSK</sequence>